<dbReference type="EMBL" id="QUQO01000001">
    <property type="protein sequence ID" value="RFB06452.1"/>
    <property type="molecule type" value="Genomic_DNA"/>
</dbReference>
<evidence type="ECO:0000256" key="13">
    <source>
        <dbReference type="SAM" id="SignalP"/>
    </source>
</evidence>
<keyword evidence="8 12" id="KW-0798">TonB box</keyword>
<dbReference type="FunCoup" id="A0A371RLV0">
    <property type="interactions" value="42"/>
</dbReference>
<keyword evidence="7" id="KW-0406">Ion transport</keyword>
<evidence type="ECO:0000256" key="3">
    <source>
        <dbReference type="ARBA" id="ARBA00022452"/>
    </source>
</evidence>
<dbReference type="InterPro" id="IPR006311">
    <property type="entry name" value="TAT_signal"/>
</dbReference>
<evidence type="ECO:0000256" key="1">
    <source>
        <dbReference type="ARBA" id="ARBA00004571"/>
    </source>
</evidence>
<evidence type="ECO:0000256" key="5">
    <source>
        <dbReference type="ARBA" id="ARBA00022692"/>
    </source>
</evidence>
<dbReference type="GO" id="GO:0006826">
    <property type="term" value="P:iron ion transport"/>
    <property type="evidence" value="ECO:0007669"/>
    <property type="project" value="UniProtKB-KW"/>
</dbReference>
<organism evidence="16 17">
    <name type="scientific">Parvularcula marina</name>
    <dbReference type="NCBI Taxonomy" id="2292771"/>
    <lineage>
        <taxon>Bacteria</taxon>
        <taxon>Pseudomonadati</taxon>
        <taxon>Pseudomonadota</taxon>
        <taxon>Alphaproteobacteria</taxon>
        <taxon>Parvularculales</taxon>
        <taxon>Parvularculaceae</taxon>
        <taxon>Parvularcula</taxon>
    </lineage>
</organism>
<dbReference type="PROSITE" id="PS52016">
    <property type="entry name" value="TONB_DEPENDENT_REC_3"/>
    <property type="match status" value="1"/>
</dbReference>
<dbReference type="InterPro" id="IPR039426">
    <property type="entry name" value="TonB-dep_rcpt-like"/>
</dbReference>
<keyword evidence="5 11" id="KW-0812">Transmembrane</keyword>
<keyword evidence="13" id="KW-0732">Signal</keyword>
<sequence length="770" mass="83288">MSINSISRTRRLRTLIAGASVSALATALLPAVTAQALAAQGAQENEDVIVVSARRRDETLQDVPVAVTAATAEQLDNIGAVDITSVQRITPNATIEVARGSNSTLIAFIRGVGQQDPLWGFEPGVGVYIDDVFVARPQGAVLDIFDLERIEVLRGPQGTLYGRNTIGGAIKYVTKDLNLAAPEFKARVNVGTYGQFDQVVSASVPLGDTFAIGGAVANYYRQGFGENLFTGVDHYDKDVTAYRLSALWQPADNFKVEVSVDETQDDSNAKHGHRLVPSTDGTFQVTDNVYDTRAGAGDKNSVETRGVSLTAEWGLNDMLTLKSITAYREGETVTPIDFDALPQIDFDVPAIYADDQFSQEFQVLVNRDRLSGVAGIYYLDGNASGAFDAILSALGLTIYTAGDQTKENFSIYGDFTYEVTDRLDVSLGGRYTEDETTADVQRDVWLGLGSGSLDPTNMTSVFFATQTGYQGLNRTDDNFSPRVSVSYEVSPTLDVYASYSEGFKAGGFDPRARADLDPTGASQEGFAPETVTSYEVGFKGALGDSNQLTYAVAAFFADYSDQQITVQRGVDTDNDNINDTFVSTVFNAGKSEYKGLEVESALRVTDSFTATAMIGLIDAEIEEIISGGVNVADQYVTQNTPEFQSRFGFIYEPVADVWGGNLQINGSAEYRDEYNLFNIDNEGSASGALGLPAGTPPLDPEAYTLYNMSVNWTSDNDRWKLGLHGRNLGDQKYRVAGYNFYGAGQLGADGAYSAFYGAPRTFTASLEFRY</sequence>
<evidence type="ECO:0000313" key="16">
    <source>
        <dbReference type="EMBL" id="RFB06452.1"/>
    </source>
</evidence>
<evidence type="ECO:0000259" key="15">
    <source>
        <dbReference type="Pfam" id="PF07715"/>
    </source>
</evidence>
<dbReference type="SUPFAM" id="SSF56935">
    <property type="entry name" value="Porins"/>
    <property type="match status" value="1"/>
</dbReference>
<keyword evidence="4" id="KW-0410">Iron transport</keyword>
<feature type="domain" description="TonB-dependent receptor-like beta-barrel" evidence="14">
    <location>
        <begin position="280"/>
        <end position="728"/>
    </location>
</feature>
<dbReference type="Proteomes" id="UP000264589">
    <property type="component" value="Unassembled WGS sequence"/>
</dbReference>
<dbReference type="CDD" id="cd01347">
    <property type="entry name" value="ligand_gated_channel"/>
    <property type="match status" value="1"/>
</dbReference>
<dbReference type="InterPro" id="IPR000531">
    <property type="entry name" value="Beta-barrel_TonB"/>
</dbReference>
<evidence type="ECO:0000259" key="14">
    <source>
        <dbReference type="Pfam" id="PF00593"/>
    </source>
</evidence>
<feature type="domain" description="TonB-dependent receptor plug" evidence="15">
    <location>
        <begin position="60"/>
        <end position="169"/>
    </location>
</feature>
<evidence type="ECO:0000256" key="9">
    <source>
        <dbReference type="ARBA" id="ARBA00023136"/>
    </source>
</evidence>
<dbReference type="GO" id="GO:0009279">
    <property type="term" value="C:cell outer membrane"/>
    <property type="evidence" value="ECO:0007669"/>
    <property type="project" value="UniProtKB-SubCell"/>
</dbReference>
<dbReference type="Gene3D" id="2.40.170.20">
    <property type="entry name" value="TonB-dependent receptor, beta-barrel domain"/>
    <property type="match status" value="1"/>
</dbReference>
<dbReference type="PROSITE" id="PS51318">
    <property type="entry name" value="TAT"/>
    <property type="match status" value="1"/>
</dbReference>
<proteinExistence type="inferred from homology"/>
<dbReference type="PANTHER" id="PTHR32552:SF81">
    <property type="entry name" value="TONB-DEPENDENT OUTER MEMBRANE RECEPTOR"/>
    <property type="match status" value="1"/>
</dbReference>
<keyword evidence="3 11" id="KW-1134">Transmembrane beta strand</keyword>
<evidence type="ECO:0000256" key="4">
    <source>
        <dbReference type="ARBA" id="ARBA00022496"/>
    </source>
</evidence>
<reference evidence="16 17" key="1">
    <citation type="submission" date="2018-08" db="EMBL/GenBank/DDBJ databases">
        <title>Parvularcula sp. SM1705, isolated from surface water of the South Sea China.</title>
        <authorList>
            <person name="Sun L."/>
        </authorList>
    </citation>
    <scope>NUCLEOTIDE SEQUENCE [LARGE SCALE GENOMIC DNA]</scope>
    <source>
        <strain evidence="16 17">SM1705</strain>
    </source>
</reference>
<evidence type="ECO:0000256" key="12">
    <source>
        <dbReference type="RuleBase" id="RU003357"/>
    </source>
</evidence>
<evidence type="ECO:0000313" key="17">
    <source>
        <dbReference type="Proteomes" id="UP000264589"/>
    </source>
</evidence>
<dbReference type="Pfam" id="PF07715">
    <property type="entry name" value="Plug"/>
    <property type="match status" value="1"/>
</dbReference>
<feature type="signal peptide" evidence="13">
    <location>
        <begin position="1"/>
        <end position="38"/>
    </location>
</feature>
<dbReference type="InterPro" id="IPR036942">
    <property type="entry name" value="Beta-barrel_TonB_sf"/>
</dbReference>
<evidence type="ECO:0000256" key="7">
    <source>
        <dbReference type="ARBA" id="ARBA00023065"/>
    </source>
</evidence>
<keyword evidence="16" id="KW-0675">Receptor</keyword>
<comment type="subcellular location">
    <subcellularLocation>
        <location evidence="1 11">Cell outer membrane</location>
        <topology evidence="1 11">Multi-pass membrane protein</topology>
    </subcellularLocation>
</comment>
<gene>
    <name evidence="16" type="ORF">DX908_11665</name>
</gene>
<keyword evidence="6" id="KW-0408">Iron</keyword>
<protein>
    <submittedName>
        <fullName evidence="16">TonB-dependent receptor</fullName>
    </submittedName>
</protein>
<keyword evidence="9 11" id="KW-0472">Membrane</keyword>
<dbReference type="AlphaFoldDB" id="A0A371RLV0"/>
<comment type="caution">
    <text evidence="16">The sequence shown here is derived from an EMBL/GenBank/DDBJ whole genome shotgun (WGS) entry which is preliminary data.</text>
</comment>
<evidence type="ECO:0000256" key="10">
    <source>
        <dbReference type="ARBA" id="ARBA00023237"/>
    </source>
</evidence>
<dbReference type="OrthoDB" id="7313036at2"/>
<name>A0A371RLV0_9PROT</name>
<evidence type="ECO:0000256" key="2">
    <source>
        <dbReference type="ARBA" id="ARBA00022448"/>
    </source>
</evidence>
<dbReference type="PANTHER" id="PTHR32552">
    <property type="entry name" value="FERRICHROME IRON RECEPTOR-RELATED"/>
    <property type="match status" value="1"/>
</dbReference>
<keyword evidence="2 11" id="KW-0813">Transport</keyword>
<dbReference type="Pfam" id="PF00593">
    <property type="entry name" value="TonB_dep_Rec_b-barrel"/>
    <property type="match status" value="1"/>
</dbReference>
<evidence type="ECO:0000256" key="8">
    <source>
        <dbReference type="ARBA" id="ARBA00023077"/>
    </source>
</evidence>
<accession>A0A371RLV0</accession>
<dbReference type="InterPro" id="IPR012910">
    <property type="entry name" value="Plug_dom"/>
</dbReference>
<evidence type="ECO:0000256" key="11">
    <source>
        <dbReference type="PROSITE-ProRule" id="PRU01360"/>
    </source>
</evidence>
<feature type="chain" id="PRO_5016986598" evidence="13">
    <location>
        <begin position="39"/>
        <end position="770"/>
    </location>
</feature>
<keyword evidence="10 11" id="KW-0998">Cell outer membrane</keyword>
<dbReference type="InParanoid" id="A0A371RLV0"/>
<comment type="similarity">
    <text evidence="11 12">Belongs to the TonB-dependent receptor family.</text>
</comment>
<keyword evidence="17" id="KW-1185">Reference proteome</keyword>
<evidence type="ECO:0000256" key="6">
    <source>
        <dbReference type="ARBA" id="ARBA00023004"/>
    </source>
</evidence>